<organism evidence="12 13">
    <name type="scientific">Atribacter laminatus</name>
    <dbReference type="NCBI Taxonomy" id="2847778"/>
    <lineage>
        <taxon>Bacteria</taxon>
        <taxon>Pseudomonadati</taxon>
        <taxon>Atribacterota</taxon>
        <taxon>Atribacteria</taxon>
        <taxon>Atribacterales</taxon>
        <taxon>Atribacteraceae</taxon>
        <taxon>Atribacter</taxon>
    </lineage>
</organism>
<dbReference type="Pfam" id="PF01488">
    <property type="entry name" value="Shikimate_DH"/>
    <property type="match status" value="1"/>
</dbReference>
<comment type="function">
    <text evidence="8">Involved in the biosynthesis of the chorismate, which leads to the biosynthesis of aromatic amino acids. Catalyzes the reversible NADPH linked reduction of 3-dehydroshikimate (DHSA) to yield shikimate (SA).</text>
</comment>
<feature type="domain" description="Shikimate dehydrogenase substrate binding N-terminal" evidence="10">
    <location>
        <begin position="16"/>
        <end position="98"/>
    </location>
</feature>
<dbReference type="Pfam" id="PF18317">
    <property type="entry name" value="SDH_C"/>
    <property type="match status" value="1"/>
</dbReference>
<feature type="binding site" evidence="8">
    <location>
        <position position="87"/>
    </location>
    <ligand>
        <name>NADP(+)</name>
        <dbReference type="ChEBI" id="CHEBI:58349"/>
    </ligand>
</feature>
<proteinExistence type="inferred from homology"/>
<feature type="binding site" evidence="8">
    <location>
        <position position="111"/>
    </location>
    <ligand>
        <name>shikimate</name>
        <dbReference type="ChEBI" id="CHEBI:36208"/>
    </ligand>
</feature>
<dbReference type="InterPro" id="IPR022893">
    <property type="entry name" value="Shikimate_DH_fam"/>
</dbReference>
<evidence type="ECO:0000256" key="8">
    <source>
        <dbReference type="HAMAP-Rule" id="MF_00222"/>
    </source>
</evidence>
<dbReference type="NCBIfam" id="TIGR00507">
    <property type="entry name" value="aroE"/>
    <property type="match status" value="1"/>
</dbReference>
<feature type="binding site" evidence="8">
    <location>
        <position position="261"/>
    </location>
    <ligand>
        <name>shikimate</name>
        <dbReference type="ChEBI" id="CHEBI:36208"/>
    </ligand>
</feature>
<dbReference type="Proteomes" id="UP000594463">
    <property type="component" value="Chromosome"/>
</dbReference>
<dbReference type="SUPFAM" id="SSF53223">
    <property type="entry name" value="Aminoacid dehydrogenase-like, N-terminal domain"/>
    <property type="match status" value="1"/>
</dbReference>
<dbReference type="GO" id="GO:0009423">
    <property type="term" value="P:chorismate biosynthetic process"/>
    <property type="evidence" value="ECO:0007669"/>
    <property type="project" value="UniProtKB-UniRule"/>
</dbReference>
<comment type="similarity">
    <text evidence="8">Belongs to the shikimate dehydrogenase family.</text>
</comment>
<evidence type="ECO:0000259" key="9">
    <source>
        <dbReference type="Pfam" id="PF01488"/>
    </source>
</evidence>
<feature type="domain" description="SDH C-terminal" evidence="11">
    <location>
        <begin position="257"/>
        <end position="283"/>
    </location>
</feature>
<dbReference type="GO" id="GO:0008652">
    <property type="term" value="P:amino acid biosynthetic process"/>
    <property type="evidence" value="ECO:0007669"/>
    <property type="project" value="UniProtKB-KW"/>
</dbReference>
<evidence type="ECO:0000256" key="4">
    <source>
        <dbReference type="ARBA" id="ARBA00022857"/>
    </source>
</evidence>
<keyword evidence="13" id="KW-1185">Reference proteome</keyword>
<dbReference type="InterPro" id="IPR013708">
    <property type="entry name" value="Shikimate_DH-bd_N"/>
</dbReference>
<dbReference type="Pfam" id="PF08501">
    <property type="entry name" value="Shikimate_dh_N"/>
    <property type="match status" value="1"/>
</dbReference>
<feature type="binding site" evidence="8">
    <location>
        <position position="231"/>
    </location>
    <ligand>
        <name>NADP(+)</name>
        <dbReference type="ChEBI" id="CHEBI:58349"/>
    </ligand>
</feature>
<dbReference type="InterPro" id="IPR036291">
    <property type="entry name" value="NAD(P)-bd_dom_sf"/>
</dbReference>
<evidence type="ECO:0000256" key="3">
    <source>
        <dbReference type="ARBA" id="ARBA00022605"/>
    </source>
</evidence>
<comment type="catalytic activity">
    <reaction evidence="7 8">
        <text>shikimate + NADP(+) = 3-dehydroshikimate + NADPH + H(+)</text>
        <dbReference type="Rhea" id="RHEA:17737"/>
        <dbReference type="ChEBI" id="CHEBI:15378"/>
        <dbReference type="ChEBI" id="CHEBI:16630"/>
        <dbReference type="ChEBI" id="CHEBI:36208"/>
        <dbReference type="ChEBI" id="CHEBI:57783"/>
        <dbReference type="ChEBI" id="CHEBI:58349"/>
        <dbReference type="EC" id="1.1.1.25"/>
    </reaction>
</comment>
<dbReference type="GO" id="GO:0050661">
    <property type="term" value="F:NADP binding"/>
    <property type="evidence" value="ECO:0007669"/>
    <property type="project" value="InterPro"/>
</dbReference>
<evidence type="ECO:0000313" key="12">
    <source>
        <dbReference type="EMBL" id="QPM69339.1"/>
    </source>
</evidence>
<dbReference type="InterPro" id="IPR041121">
    <property type="entry name" value="SDH_C"/>
</dbReference>
<evidence type="ECO:0000256" key="5">
    <source>
        <dbReference type="ARBA" id="ARBA00023002"/>
    </source>
</evidence>
<dbReference type="EC" id="1.1.1.25" evidence="2 8"/>
<dbReference type="InterPro" id="IPR011342">
    <property type="entry name" value="Shikimate_DH"/>
</dbReference>
<evidence type="ECO:0000256" key="2">
    <source>
        <dbReference type="ARBA" id="ARBA00012962"/>
    </source>
</evidence>
<evidence type="ECO:0000256" key="1">
    <source>
        <dbReference type="ARBA" id="ARBA00004871"/>
    </source>
</evidence>
<protein>
    <recommendedName>
        <fullName evidence="2 8">Shikimate dehydrogenase (NADP(+))</fullName>
        <shortName evidence="8">SDH</shortName>
        <ecNumber evidence="2 8">1.1.1.25</ecNumber>
    </recommendedName>
</protein>
<comment type="caution">
    <text evidence="8">Lacks conserved residue(s) required for the propagation of feature annotation.</text>
</comment>
<evidence type="ECO:0000259" key="11">
    <source>
        <dbReference type="Pfam" id="PF18317"/>
    </source>
</evidence>
<dbReference type="InterPro" id="IPR006151">
    <property type="entry name" value="Shikm_DH/Glu-tRNA_Rdtase"/>
</dbReference>
<evidence type="ECO:0000256" key="6">
    <source>
        <dbReference type="ARBA" id="ARBA00023141"/>
    </source>
</evidence>
<comment type="pathway">
    <text evidence="1 8">Metabolic intermediate biosynthesis; chorismate biosynthesis; chorismate from D-erythrose 4-phosphate and phosphoenolpyruvate: step 4/7.</text>
</comment>
<reference evidence="12 13" key="1">
    <citation type="journal article" date="2021" name="Nat. Commun.">
        <title>Isolation of a member of the candidate phylum Atribacteria reveals a unique cell membrane structure.</title>
        <authorList>
            <person name="Taiki K."/>
            <person name="Nobu M.K."/>
            <person name="Kusada H."/>
            <person name="Meng X.-Y."/>
            <person name="Hosoki N."/>
            <person name="Uematsu K."/>
            <person name="Yoshioka H."/>
            <person name="Kamagata Y."/>
            <person name="Tamaki H."/>
        </authorList>
    </citation>
    <scope>NUCLEOTIDE SEQUENCE [LARGE SCALE GENOMIC DNA]</scope>
    <source>
        <strain evidence="12 13">RT761</strain>
    </source>
</reference>
<feature type="binding site" evidence="8">
    <location>
        <position position="254"/>
    </location>
    <ligand>
        <name>NADP(+)</name>
        <dbReference type="ChEBI" id="CHEBI:58349"/>
    </ligand>
</feature>
<feature type="binding site" evidence="8">
    <location>
        <position position="96"/>
    </location>
    <ligand>
        <name>shikimate</name>
        <dbReference type="ChEBI" id="CHEBI:36208"/>
    </ligand>
</feature>
<dbReference type="HAMAP" id="MF_00222">
    <property type="entry name" value="Shikimate_DH_AroE"/>
    <property type="match status" value="1"/>
</dbReference>
<dbReference type="NCBIfam" id="NF001319">
    <property type="entry name" value="PRK00258.3-3"/>
    <property type="match status" value="1"/>
</dbReference>
<keyword evidence="6 8" id="KW-0057">Aromatic amino acid biosynthesis</keyword>
<feature type="active site" description="Proton acceptor" evidence="8">
    <location>
        <position position="75"/>
    </location>
</feature>
<dbReference type="KEGG" id="alam:RT761_02569"/>
<feature type="domain" description="Quinate/shikimate 5-dehydrogenase/glutamyl-tRNA reductase" evidence="9">
    <location>
        <begin position="125"/>
        <end position="207"/>
    </location>
</feature>
<dbReference type="Gene3D" id="3.40.50.720">
    <property type="entry name" value="NAD(P)-binding Rossmann-like Domain"/>
    <property type="match status" value="1"/>
</dbReference>
<dbReference type="GO" id="GO:0004764">
    <property type="term" value="F:shikimate 3-dehydrogenase (NADP+) activity"/>
    <property type="evidence" value="ECO:0007669"/>
    <property type="project" value="UniProtKB-UniRule"/>
</dbReference>
<keyword evidence="5 8" id="KW-0560">Oxidoreductase</keyword>
<feature type="binding site" evidence="8">
    <location>
        <position position="71"/>
    </location>
    <ligand>
        <name>shikimate</name>
        <dbReference type="ChEBI" id="CHEBI:36208"/>
    </ligand>
</feature>
<comment type="subunit">
    <text evidence="8">Homodimer.</text>
</comment>
<evidence type="ECO:0000313" key="13">
    <source>
        <dbReference type="Proteomes" id="UP000594463"/>
    </source>
</evidence>
<keyword evidence="4 8" id="KW-0521">NADP</keyword>
<feature type="binding site" evidence="8">
    <location>
        <position position="233"/>
    </location>
    <ligand>
        <name>shikimate</name>
        <dbReference type="ChEBI" id="CHEBI:36208"/>
    </ligand>
</feature>
<gene>
    <name evidence="12" type="primary">aroE_3</name>
    <name evidence="8" type="synonym">aroE</name>
    <name evidence="12" type="ORF">RT761_02569</name>
</gene>
<dbReference type="GO" id="GO:0019632">
    <property type="term" value="P:shikimate metabolic process"/>
    <property type="evidence" value="ECO:0007669"/>
    <property type="project" value="InterPro"/>
</dbReference>
<dbReference type="AlphaFoldDB" id="A0A7T1ANT8"/>
<dbReference type="PANTHER" id="PTHR21089">
    <property type="entry name" value="SHIKIMATE DEHYDROGENASE"/>
    <property type="match status" value="1"/>
</dbReference>
<name>A0A7T1ANT8_ATRLM</name>
<dbReference type="RefSeq" id="WP_218111815.1">
    <property type="nucleotide sequence ID" value="NZ_CP065383.1"/>
</dbReference>
<dbReference type="SUPFAM" id="SSF51735">
    <property type="entry name" value="NAD(P)-binding Rossmann-fold domains"/>
    <property type="match status" value="1"/>
</dbReference>
<dbReference type="PANTHER" id="PTHR21089:SF1">
    <property type="entry name" value="BIFUNCTIONAL 3-DEHYDROQUINATE DEHYDRATASE_SHIKIMATE DEHYDROGENASE, CHLOROPLASTIC"/>
    <property type="match status" value="1"/>
</dbReference>
<dbReference type="EMBL" id="CP065383">
    <property type="protein sequence ID" value="QPM69339.1"/>
    <property type="molecule type" value="Genomic_DNA"/>
</dbReference>
<feature type="binding site" evidence="8">
    <location>
        <begin position="24"/>
        <end position="26"/>
    </location>
    <ligand>
        <name>shikimate</name>
        <dbReference type="ChEBI" id="CHEBI:36208"/>
    </ligand>
</feature>
<evidence type="ECO:0000259" key="10">
    <source>
        <dbReference type="Pfam" id="PF08501"/>
    </source>
</evidence>
<sequence length="288" mass="32441">MVQQNRITAETKLLGLIGHPVNHSLSPVFQNAALNALKLDYVYLAFDISADNLINAVCTLRTWRLKGINVTVPHKEKIIQWLDRLDDTALLLGAVNVVVLNDEELVGYNTDGIGFAKALDFNQVDLNGKNIALLGAGGAARAVLSVLIERGIHKVTVYNRSLERSLQFQQWVKNSFTTEVEIDSWESFINGQSSFLNQVDVLINATRLGLNREFIEVPWNNVENSEWIIDVVYHREETPLVREARKKGKKAFDGKIMLLYQGAESFRLFTGHEAPIEVMERALNEALR</sequence>
<feature type="binding site" evidence="8">
    <location>
        <begin position="135"/>
        <end position="139"/>
    </location>
    <ligand>
        <name>NADP(+)</name>
        <dbReference type="ChEBI" id="CHEBI:58349"/>
    </ligand>
</feature>
<dbReference type="InterPro" id="IPR046346">
    <property type="entry name" value="Aminoacid_DH-like_N_sf"/>
</dbReference>
<dbReference type="Gene3D" id="3.40.50.10860">
    <property type="entry name" value="Leucine Dehydrogenase, chain A, domain 1"/>
    <property type="match status" value="1"/>
</dbReference>
<accession>A0A7T1ANT8</accession>
<keyword evidence="3 8" id="KW-0028">Amino-acid biosynthesis</keyword>
<dbReference type="UniPathway" id="UPA00053">
    <property type="reaction ID" value="UER00087"/>
</dbReference>
<dbReference type="CDD" id="cd01065">
    <property type="entry name" value="NAD_bind_Shikimate_DH"/>
    <property type="match status" value="1"/>
</dbReference>
<evidence type="ECO:0000256" key="7">
    <source>
        <dbReference type="ARBA" id="ARBA00049442"/>
    </source>
</evidence>
<dbReference type="GO" id="GO:0009073">
    <property type="term" value="P:aromatic amino acid family biosynthetic process"/>
    <property type="evidence" value="ECO:0007669"/>
    <property type="project" value="UniProtKB-KW"/>
</dbReference>